<dbReference type="Proteomes" id="UP000578531">
    <property type="component" value="Unassembled WGS sequence"/>
</dbReference>
<sequence>MMKIPECNEKSRKSGLRLEHFHSRALPTANVVARDVKKFSGQQLHRRQEQSLLDKSKRYDEASTRAPKSQRLYQSTRSSSSILIGDALLESTECCTLGPLIYSTARKFMSATSQDEGFEDFMRLASSDNARRGNLLRATSAVPRKTDPEDLADLKSDRTSVVDGPPGGATGAITTSGLQRISDSSRAAVMSCYRLISFGSTLIIRCYSSRERISTRRHIGHQVCSFKGDNHFAIQTKPIV</sequence>
<gene>
    <name evidence="2" type="ORF">HO173_012994</name>
</gene>
<name>A0A8H6CK13_9LECA</name>
<dbReference type="RefSeq" id="XP_037158349.1">
    <property type="nucleotide sequence ID" value="XM_037314823.1"/>
</dbReference>
<feature type="region of interest" description="Disordered" evidence="1">
    <location>
        <begin position="43"/>
        <end position="76"/>
    </location>
</feature>
<evidence type="ECO:0000313" key="3">
    <source>
        <dbReference type="Proteomes" id="UP000578531"/>
    </source>
</evidence>
<protein>
    <submittedName>
        <fullName evidence="2">Uncharacterized protein</fullName>
    </submittedName>
</protein>
<keyword evidence="3" id="KW-1185">Reference proteome</keyword>
<dbReference type="EMBL" id="JACCJC010000115">
    <property type="protein sequence ID" value="KAF6224651.1"/>
    <property type="molecule type" value="Genomic_DNA"/>
</dbReference>
<proteinExistence type="predicted"/>
<evidence type="ECO:0000313" key="2">
    <source>
        <dbReference type="EMBL" id="KAF6224651.1"/>
    </source>
</evidence>
<accession>A0A8H6CK13</accession>
<feature type="compositionally biased region" description="Basic and acidic residues" evidence="1">
    <location>
        <begin position="46"/>
        <end position="63"/>
    </location>
</feature>
<reference evidence="2 3" key="1">
    <citation type="journal article" date="2020" name="Genomics">
        <title>Complete, high-quality genomes from long-read metagenomic sequencing of two wolf lichen thalli reveals enigmatic genome architecture.</title>
        <authorList>
            <person name="McKenzie S.K."/>
            <person name="Walston R.F."/>
            <person name="Allen J.L."/>
        </authorList>
    </citation>
    <scope>NUCLEOTIDE SEQUENCE [LARGE SCALE GENOMIC DNA]</scope>
    <source>
        <strain evidence="2">WasteWater2</strain>
    </source>
</reference>
<dbReference type="GeneID" id="59294626"/>
<comment type="caution">
    <text evidence="2">The sequence shown here is derived from an EMBL/GenBank/DDBJ whole genome shotgun (WGS) entry which is preliminary data.</text>
</comment>
<dbReference type="AlphaFoldDB" id="A0A8H6CK13"/>
<evidence type="ECO:0000256" key="1">
    <source>
        <dbReference type="SAM" id="MobiDB-lite"/>
    </source>
</evidence>
<organism evidence="2 3">
    <name type="scientific">Letharia columbiana</name>
    <dbReference type="NCBI Taxonomy" id="112416"/>
    <lineage>
        <taxon>Eukaryota</taxon>
        <taxon>Fungi</taxon>
        <taxon>Dikarya</taxon>
        <taxon>Ascomycota</taxon>
        <taxon>Pezizomycotina</taxon>
        <taxon>Lecanoromycetes</taxon>
        <taxon>OSLEUM clade</taxon>
        <taxon>Lecanoromycetidae</taxon>
        <taxon>Lecanorales</taxon>
        <taxon>Lecanorineae</taxon>
        <taxon>Parmeliaceae</taxon>
        <taxon>Letharia</taxon>
    </lineage>
</organism>